<name>A0A4P7LWD5_SALSE</name>
<gene>
    <name evidence="1" type="ORF">E5F22_24085</name>
</gene>
<dbReference type="AlphaFoldDB" id="A0A4P7LWD5"/>
<geneLocation type="plasmid" evidence="2">
    <name>psa20130280.1</name>
</geneLocation>
<protein>
    <submittedName>
        <fullName evidence="1">Uncharacterized protein</fullName>
    </submittedName>
</protein>
<keyword evidence="1" id="KW-0614">Plasmid</keyword>
<dbReference type="Proteomes" id="UP000295223">
    <property type="component" value="Plasmid pSA20130280.1"/>
</dbReference>
<reference evidence="1 2" key="1">
    <citation type="submission" date="2019-04" db="EMBL/GenBank/DDBJ databases">
        <title>Development of a multi-locus typing scheme for an Enterobacteriaceae linear plasmid that mediates inter-species transfer of flagella.</title>
        <authorList>
            <person name="Robertson J."/>
            <person name="Lin J."/>
            <person name="Wren-Hedegus A."/>
            <person name="Arya G."/>
            <person name="Carrillo C."/>
            <person name="Nash J.H.E."/>
        </authorList>
    </citation>
    <scope>NUCLEOTIDE SEQUENCE [LARGE SCALE GENOMIC DNA]</scope>
    <source>
        <strain evidence="1 2">SA20130280</strain>
        <plasmid evidence="2">psa20130280.1</plasmid>
    </source>
</reference>
<dbReference type="RefSeq" id="WP_058662500.1">
    <property type="nucleotide sequence ID" value="NZ_CP038592.1"/>
</dbReference>
<dbReference type="GeneID" id="39752406"/>
<organism evidence="1 2">
    <name type="scientific">Salmonella senftenberg</name>
    <dbReference type="NCBI Taxonomy" id="28150"/>
    <lineage>
        <taxon>Bacteria</taxon>
        <taxon>Pseudomonadati</taxon>
        <taxon>Pseudomonadota</taxon>
        <taxon>Gammaproteobacteria</taxon>
        <taxon>Enterobacterales</taxon>
        <taxon>Enterobacteriaceae</taxon>
        <taxon>Salmonella</taxon>
    </lineage>
</organism>
<proteinExistence type="predicted"/>
<evidence type="ECO:0000313" key="1">
    <source>
        <dbReference type="EMBL" id="QBY65745.1"/>
    </source>
</evidence>
<accession>A0A4P7LWD5</accession>
<dbReference type="EMBL" id="CP038594">
    <property type="protein sequence ID" value="QBY65745.1"/>
    <property type="molecule type" value="Genomic_DNA"/>
</dbReference>
<evidence type="ECO:0000313" key="2">
    <source>
        <dbReference type="Proteomes" id="UP000295223"/>
    </source>
</evidence>
<sequence>MVLRIRDNKERVNLFLEYFDCTYEVKPRTPFNQPDVLTMNFYYALKLFCKNYNEIYDAPHHWKDKIPALFTGYKMLFESKELKVSFICGTMAKKARIREKYHVSHAVTFRVPYHWNGSREPVGIATYHLAIDKTLNDEQIEQEFYKLLTLFEYSLKYHQGKVPVFKIDLNNPEVIRPKYEKE</sequence>